<accession>A0A1G6PLS0</accession>
<organism evidence="2 3">
    <name type="scientific">Geotoga petraea</name>
    <dbReference type="NCBI Taxonomy" id="28234"/>
    <lineage>
        <taxon>Bacteria</taxon>
        <taxon>Thermotogati</taxon>
        <taxon>Thermotogota</taxon>
        <taxon>Thermotogae</taxon>
        <taxon>Petrotogales</taxon>
        <taxon>Petrotogaceae</taxon>
        <taxon>Geotoga</taxon>
    </lineage>
</organism>
<sequence length="610" mass="70272">MKKIMFFMALILSVIFLVSCVPNDLENNIPDNEVVHNTLFDISGAVAITTKGEVEEQTQQTYETRNGIYFTKNTSSNVIYKITDEGSLTSILNVDEEIDLPNIAFISVGDDDSLYIAFESMFAYNNGDRTINMQFVRVFQDNSYSVIWPIDFSNFEYDQGLLDMWSWEWGNREPIIKKNGNIYFKVAYNGKHNIYKYNIEENNQSELLTPNFAVSIDKFDTDTKDRVYIKGTSQKESGESASFLRVTNESGSFYPNAIYYNSTNSKYLYDFVVDPVNDLLYMIGNNLNSSLDDNSDGIMKVDINDGDFIYSNISPDFDANNISIADGGDNTDFTLFTYGDITLIPDSTEDTKSLYLEGYAWKDIVTGDDGVPIKEKVLERIRGLYSSEPEFISEEKWEELRDLDLSTITQDLVSEEGSREFLNKYISGTLFKDWDREHWAELGYGYFDYNKVEDLYVNEEGDVFSLGIYSQRIEGTLYNHPRLVKIIDNGSKLDLKTLDTNRMLNYPTQFKYKDEKVFFSYSEKTQMDIMESNLQSIASLDLFTGEENVYDIFNKGVEIYDYDVTDDGKYIYITGYMWDESKKGVIKYNTSTNTYHSLPFVESLNSIKVF</sequence>
<dbReference type="RefSeq" id="WP_091405097.1">
    <property type="nucleotide sequence ID" value="NZ_FMYV01000008.1"/>
</dbReference>
<keyword evidence="3" id="KW-1185">Reference proteome</keyword>
<evidence type="ECO:0000313" key="3">
    <source>
        <dbReference type="Proteomes" id="UP000199322"/>
    </source>
</evidence>
<keyword evidence="1" id="KW-0732">Signal</keyword>
<dbReference type="Proteomes" id="UP000199322">
    <property type="component" value="Unassembled WGS sequence"/>
</dbReference>
<dbReference type="AlphaFoldDB" id="A0A1G6PLS0"/>
<gene>
    <name evidence="2" type="ORF">SAMN04488588_1837</name>
</gene>
<evidence type="ECO:0000313" key="2">
    <source>
        <dbReference type="EMBL" id="SDC80466.1"/>
    </source>
</evidence>
<reference evidence="2 3" key="1">
    <citation type="submission" date="2016-10" db="EMBL/GenBank/DDBJ databases">
        <authorList>
            <person name="de Groot N.N."/>
        </authorList>
    </citation>
    <scope>NUCLEOTIDE SEQUENCE [LARGE SCALE GENOMIC DNA]</scope>
    <source>
        <strain evidence="2 3">WG14</strain>
    </source>
</reference>
<protein>
    <submittedName>
        <fullName evidence="2">Uncharacterized protein</fullName>
    </submittedName>
</protein>
<name>A0A1G6PLS0_9BACT</name>
<dbReference type="EMBL" id="FMYV01000008">
    <property type="protein sequence ID" value="SDC80466.1"/>
    <property type="molecule type" value="Genomic_DNA"/>
</dbReference>
<proteinExistence type="predicted"/>
<feature type="chain" id="PRO_5011660501" evidence="1">
    <location>
        <begin position="25"/>
        <end position="610"/>
    </location>
</feature>
<dbReference type="PROSITE" id="PS51257">
    <property type="entry name" value="PROKAR_LIPOPROTEIN"/>
    <property type="match status" value="1"/>
</dbReference>
<feature type="signal peptide" evidence="1">
    <location>
        <begin position="1"/>
        <end position="24"/>
    </location>
</feature>
<evidence type="ECO:0000256" key="1">
    <source>
        <dbReference type="SAM" id="SignalP"/>
    </source>
</evidence>